<keyword evidence="2" id="KW-1185">Reference proteome</keyword>
<organism evidence="1 2">
    <name type="scientific">Dreissena polymorpha</name>
    <name type="common">Zebra mussel</name>
    <name type="synonym">Mytilus polymorpha</name>
    <dbReference type="NCBI Taxonomy" id="45954"/>
    <lineage>
        <taxon>Eukaryota</taxon>
        <taxon>Metazoa</taxon>
        <taxon>Spiralia</taxon>
        <taxon>Lophotrochozoa</taxon>
        <taxon>Mollusca</taxon>
        <taxon>Bivalvia</taxon>
        <taxon>Autobranchia</taxon>
        <taxon>Heteroconchia</taxon>
        <taxon>Euheterodonta</taxon>
        <taxon>Imparidentia</taxon>
        <taxon>Neoheterodontei</taxon>
        <taxon>Myida</taxon>
        <taxon>Dreissenoidea</taxon>
        <taxon>Dreissenidae</taxon>
        <taxon>Dreissena</taxon>
    </lineage>
</organism>
<proteinExistence type="predicted"/>
<gene>
    <name evidence="1" type="ORF">DPMN_179204</name>
</gene>
<dbReference type="AlphaFoldDB" id="A0A9D4IJD0"/>
<dbReference type="EMBL" id="JAIWYP010000009">
    <property type="protein sequence ID" value="KAH3777756.1"/>
    <property type="molecule type" value="Genomic_DNA"/>
</dbReference>
<protein>
    <submittedName>
        <fullName evidence="1">Uncharacterized protein</fullName>
    </submittedName>
</protein>
<reference evidence="1" key="1">
    <citation type="journal article" date="2019" name="bioRxiv">
        <title>The Genome of the Zebra Mussel, Dreissena polymorpha: A Resource for Invasive Species Research.</title>
        <authorList>
            <person name="McCartney M.A."/>
            <person name="Auch B."/>
            <person name="Kono T."/>
            <person name="Mallez S."/>
            <person name="Zhang Y."/>
            <person name="Obille A."/>
            <person name="Becker A."/>
            <person name="Abrahante J.E."/>
            <person name="Garbe J."/>
            <person name="Badalamenti J.P."/>
            <person name="Herman A."/>
            <person name="Mangelson H."/>
            <person name="Liachko I."/>
            <person name="Sullivan S."/>
            <person name="Sone E.D."/>
            <person name="Koren S."/>
            <person name="Silverstein K.A.T."/>
            <person name="Beckman K.B."/>
            <person name="Gohl D.M."/>
        </authorList>
    </citation>
    <scope>NUCLEOTIDE SEQUENCE</scope>
    <source>
        <strain evidence="1">Duluth1</strain>
        <tissue evidence="1">Whole animal</tissue>
    </source>
</reference>
<evidence type="ECO:0000313" key="1">
    <source>
        <dbReference type="EMBL" id="KAH3777756.1"/>
    </source>
</evidence>
<accession>A0A9D4IJD0</accession>
<comment type="caution">
    <text evidence="1">The sequence shown here is derived from an EMBL/GenBank/DDBJ whole genome shotgun (WGS) entry which is preliminary data.</text>
</comment>
<sequence length="149" mass="16960">MLPTELSCIMLPTELSCLMLPTELSCLMLPTELSCLMLPTELSCLMLPTELSCLMLPTELSCIVKDVIRTNVLTNFHENHIMINSPPLFHENWTINLTLRVKMTPPGYHVFNKPEKCKAMFFKHTEQFLNLSKSSKIGTNLLSFMKIGQ</sequence>
<reference evidence="1" key="2">
    <citation type="submission" date="2020-11" db="EMBL/GenBank/DDBJ databases">
        <authorList>
            <person name="McCartney M.A."/>
            <person name="Auch B."/>
            <person name="Kono T."/>
            <person name="Mallez S."/>
            <person name="Becker A."/>
            <person name="Gohl D.M."/>
            <person name="Silverstein K.A.T."/>
            <person name="Koren S."/>
            <person name="Bechman K.B."/>
            <person name="Herman A."/>
            <person name="Abrahante J.E."/>
            <person name="Garbe J."/>
        </authorList>
    </citation>
    <scope>NUCLEOTIDE SEQUENCE</scope>
    <source>
        <strain evidence="1">Duluth1</strain>
        <tissue evidence="1">Whole animal</tissue>
    </source>
</reference>
<dbReference type="Proteomes" id="UP000828390">
    <property type="component" value="Unassembled WGS sequence"/>
</dbReference>
<evidence type="ECO:0000313" key="2">
    <source>
        <dbReference type="Proteomes" id="UP000828390"/>
    </source>
</evidence>
<name>A0A9D4IJD0_DREPO</name>